<evidence type="ECO:0000313" key="2">
    <source>
        <dbReference type="Proteomes" id="UP001261624"/>
    </source>
</evidence>
<dbReference type="Gene3D" id="3.30.1870.10">
    <property type="entry name" value="EreA-like, domain 2"/>
    <property type="match status" value="1"/>
</dbReference>
<name>A0ABU3E7E3_9FLAO</name>
<reference evidence="1 2" key="1">
    <citation type="submission" date="2023-09" db="EMBL/GenBank/DDBJ databases">
        <authorList>
            <person name="Rey-Velasco X."/>
        </authorList>
    </citation>
    <scope>NUCLEOTIDE SEQUENCE [LARGE SCALE GENOMIC DNA]</scope>
    <source>
        <strain evidence="1 2">F188</strain>
    </source>
</reference>
<dbReference type="PANTHER" id="PTHR31299">
    <property type="entry name" value="ESTERASE, PUTATIVE (AFU_ORTHOLOGUE AFUA_1G05850)-RELATED"/>
    <property type="match status" value="1"/>
</dbReference>
<proteinExistence type="predicted"/>
<dbReference type="Proteomes" id="UP001261624">
    <property type="component" value="Unassembled WGS sequence"/>
</dbReference>
<sequence length="564" mass="63782">MKQKLTIAFLLATQIFFSQEYLNLDFETVTEGTDSPSGWYIGNPPYKATIDTNIVFKSGKSLRFETEVTDEESFGMSSVSFPASLSKGKTLEFKGKVKTTGVTDGYAGLWMSAANEEGTKAFDNMSERGLIGTNDWTEVTIKLPIDTTVTRINLGGLFTGEGTVWFDDFEVYIDGQKYEDVEPVLREPTQEELTWLKQQVESLSSFDPETVSEDLEIIGELIGDAQVVGLGETTHGSSEIFKMKHRIVRYLAERKDFDVFSIESNMPESYNINNYTIEGKGNPVDLIKGMYFWTWRTKEVLDMVEWMKDFNQTNHKIKFTGFDMQFYEGPVAELHQAYSGNPAVLDSINELSALLKNYKEGNDVQNSHGKASAIVSKLQADLPKFDIKEKDWAFQNLRIIEQYLSKGNERDRYMAENVLWIKSQPQNSKLVLWGHNGHIKETGNSMGKFLSDSLGSNYLSIGFTFGHGEYTAVGDNRLSSHAAQQAPAGSYELFFEQIDEPIFLLDLRKVKKENSALAEWILGELSLRNVGTLKTQNEFYKTDLTEDFDILIFINESTSSTILE</sequence>
<dbReference type="InterPro" id="IPR052036">
    <property type="entry name" value="Hydrolase/PRTase-associated"/>
</dbReference>
<dbReference type="EMBL" id="JAVRHM010000045">
    <property type="protein sequence ID" value="MDT0691912.1"/>
    <property type="molecule type" value="Genomic_DNA"/>
</dbReference>
<dbReference type="CDD" id="cd14728">
    <property type="entry name" value="Ere-like"/>
    <property type="match status" value="1"/>
</dbReference>
<dbReference type="SUPFAM" id="SSF159501">
    <property type="entry name" value="EreA/ChaN-like"/>
    <property type="match status" value="1"/>
</dbReference>
<accession>A0ABU3E7E3</accession>
<gene>
    <name evidence="1" type="ORF">RM549_19155</name>
</gene>
<dbReference type="RefSeq" id="WP_311687694.1">
    <property type="nucleotide sequence ID" value="NZ_JAVRHM010000045.1"/>
</dbReference>
<dbReference type="Gene3D" id="2.60.120.260">
    <property type="entry name" value="Galactose-binding domain-like"/>
    <property type="match status" value="1"/>
</dbReference>
<evidence type="ECO:0000313" key="1">
    <source>
        <dbReference type="EMBL" id="MDT0691912.1"/>
    </source>
</evidence>
<keyword evidence="2" id="KW-1185">Reference proteome</keyword>
<organism evidence="1 2">
    <name type="scientific">Autumnicola patrickiae</name>
    <dbReference type="NCBI Taxonomy" id="3075591"/>
    <lineage>
        <taxon>Bacteria</taxon>
        <taxon>Pseudomonadati</taxon>
        <taxon>Bacteroidota</taxon>
        <taxon>Flavobacteriia</taxon>
        <taxon>Flavobacteriales</taxon>
        <taxon>Flavobacteriaceae</taxon>
        <taxon>Autumnicola</taxon>
    </lineage>
</organism>
<dbReference type="Gene3D" id="3.40.1660.10">
    <property type="entry name" value="EreA-like (biosynthetic domain)"/>
    <property type="match status" value="1"/>
</dbReference>
<comment type="caution">
    <text evidence="1">The sequence shown here is derived from an EMBL/GenBank/DDBJ whole genome shotgun (WGS) entry which is preliminary data.</text>
</comment>
<dbReference type="PANTHER" id="PTHR31299:SF0">
    <property type="entry name" value="ESTERASE, PUTATIVE (AFU_ORTHOLOGUE AFUA_1G05850)-RELATED"/>
    <property type="match status" value="1"/>
</dbReference>
<dbReference type="InterPro" id="IPR007815">
    <property type="entry name" value="Emycin_Estase"/>
</dbReference>
<dbReference type="Pfam" id="PF05139">
    <property type="entry name" value="Erythro_esteras"/>
    <property type="match status" value="1"/>
</dbReference>
<dbReference type="Gene3D" id="1.20.1440.30">
    <property type="entry name" value="Biosynthetic Protein domain"/>
    <property type="match status" value="1"/>
</dbReference>
<protein>
    <submittedName>
        <fullName evidence="1">Erythromycin esterase family protein</fullName>
    </submittedName>
</protein>